<dbReference type="Pfam" id="PF25774">
    <property type="entry name" value="CC_CEP250"/>
    <property type="match status" value="1"/>
</dbReference>
<reference evidence="4" key="1">
    <citation type="submission" date="2025-08" db="UniProtKB">
        <authorList>
            <consortium name="Ensembl"/>
        </authorList>
    </citation>
    <scope>IDENTIFICATION</scope>
</reference>
<dbReference type="GeneTree" id="ENSGT00940000161056"/>
<keyword evidence="5" id="KW-1185">Reference proteome</keyword>
<organism evidence="4 5">
    <name type="scientific">Crocodylus porosus</name>
    <name type="common">Saltwater crocodile</name>
    <name type="synonym">Estuarine crocodile</name>
    <dbReference type="NCBI Taxonomy" id="8502"/>
    <lineage>
        <taxon>Eukaryota</taxon>
        <taxon>Metazoa</taxon>
        <taxon>Chordata</taxon>
        <taxon>Craniata</taxon>
        <taxon>Vertebrata</taxon>
        <taxon>Euteleostomi</taxon>
        <taxon>Archelosauria</taxon>
        <taxon>Archosauria</taxon>
        <taxon>Crocodylia</taxon>
        <taxon>Longirostres</taxon>
        <taxon>Crocodylidae</taxon>
        <taxon>Crocodylus</taxon>
    </lineage>
</organism>
<sequence length="1607" mass="188085">MLVLGYVGMLASEICPAHFTFLSSVQVLLEKERERKALLEALLQAQGELTDAYQQLEQLQQKMQEQQGKEQDAMEGLQIELQEVQSRMEAVENRHREEIRTFKEETSTLVQQRDTLQNQVQDLKLQLVIAKDSWQVIDQETRERLSKAQQLSNQKVLEVAHIQEVLEGERKRWQELEHQNTELQTVLQNLEGERRRWQEVECQNTKLQAALRDLEEERSQWQEVTHQNTELQAALQDLEGERRQWEEVEHQNMELQASVRDLESKIDSLTLSLEEKELRLKTLQERGAAQQSEIVSLQSAIHQAQQLHFDYQGEIQELKNQVQSLRQTIMEKEAGLQAHEKQLLQDLEESQAGELHLRNSLQKLEAEVSQLHLSLHSTESRAEALAAECHLASDAHHEAQSQLARLHSLLQHIHCGSTDLSRDLASVPEQESSWDLAVPQPKDLPAELLADQVATAFRDLQQNLKQTQQDLDDTRNKAQQLDLELKKSEAERECLNAHNQELQKKLAQSQEEMQMAEDKYHSVQATLQEEVVALKKEVLTLHGEVASLERRLKDTEKQKMDIVHERDTLQAAKEKLVWEMDLLQESVKASETRANTAAKISCCLEQELQKTLSALQIKSEEVETQCEKIQTLQEETALGKALQEKMDHMSITLTKRDEEVESQREQIRELERQREIQKATLDHLVQELKEKEQEVASQQENVRELERQKEMQKTALDHLTKDLEEKVNEIKFQEKKIQTLEKHKTSQLRNLLEDIDQMKASLREKDQKLSLQKQLAQELEVENKQVKALHISLERVRGVLKERESEADCQREQIKIFQQYKDQQEGQLQVLHEKIKQMTLTLTERDQELESQKKQVLDVEEETEKKLKTYYDKLEQTQSILREKERELEFQIQQAREQEEKAEEQLMLLQRDLECTKAALKERDDTIESQKEKIWMFQKQEREAEQQLKILESLEVSLREREQEVVSLKRQREESKEEEEKQTRAMQENLEEGKLTQSGKEREREVLENIYEQQQQKIEAETQTKAVLDELEYTKSSLQGRDKEIQSLQEHVKVLLGEKELEEKWVKSLQQDLDRMRQILKRKDIEFLKQAEQITMYQLQEESMQVALESFKNQTNHLEHVAREQSQENETLKRKLQQQEKQLVTLHYPHLTHSEKETKEMHPRGRQSLLGEALNEREQEINAQGERKQLEEKMKHFQENLHQKEEVIKHQREKARHLEETMKKREQELGTQTELLKQITSALQCKDDGETLNSQIQRLLSWEKEEAARKKELQERDDCLERQKNLIRNLEDEKKVKVQELEHLTAILKQAESGEIRWREKAQALAQFVAQSEVAIKTLREETAILQSMVSERDKDRLYLQEQLDSALKDLKKSIVNKVVNGDVSLLLRENQKAEELQAKAGQQAMEEEAKQPPWGAERKLLQERLEQLQQAIARLEHDKTEQEQLNAQLRKTLEQVECERRRLKKERAGPSLSDACVLHMSSAGREKAPSPGQKEAHTCHKQFARLQKQVSLLKTQLMLERKQKQDYIECCAKTSQELSGLHQELSHSLAAVARDPKATVLEIETEKLDESLNYNLILTALEWDSQSSEKHLLDSMLRAAQPGGLR</sequence>
<dbReference type="InterPro" id="IPR057658">
    <property type="entry name" value="CEP250_CC"/>
</dbReference>
<evidence type="ECO:0000256" key="1">
    <source>
        <dbReference type="SAM" id="Coils"/>
    </source>
</evidence>
<feature type="coiled-coil region" evidence="1">
    <location>
        <begin position="1391"/>
        <end position="1467"/>
    </location>
</feature>
<feature type="region of interest" description="Disordered" evidence="2">
    <location>
        <begin position="968"/>
        <end position="1001"/>
    </location>
</feature>
<dbReference type="SUPFAM" id="SSF90257">
    <property type="entry name" value="Myosin rod fragments"/>
    <property type="match status" value="1"/>
</dbReference>
<feature type="domain" description="CEP250 coiled coil" evidence="3">
    <location>
        <begin position="1286"/>
        <end position="1375"/>
    </location>
</feature>
<name>A0A7M4FAH8_CROPO</name>
<evidence type="ECO:0000313" key="4">
    <source>
        <dbReference type="Ensembl" id="ENSCPRP00005020113.1"/>
    </source>
</evidence>
<feature type="coiled-coil region" evidence="1">
    <location>
        <begin position="605"/>
        <end position="796"/>
    </location>
</feature>
<proteinExistence type="predicted"/>
<evidence type="ECO:0000259" key="3">
    <source>
        <dbReference type="Pfam" id="PF25774"/>
    </source>
</evidence>
<evidence type="ECO:0000256" key="2">
    <source>
        <dbReference type="SAM" id="MobiDB-lite"/>
    </source>
</evidence>
<dbReference type="OMA" id="EKMQHLT"/>
<dbReference type="Proteomes" id="UP000594220">
    <property type="component" value="Unplaced"/>
</dbReference>
<feature type="coiled-coil region" evidence="1">
    <location>
        <begin position="173"/>
        <end position="381"/>
    </location>
</feature>
<reference evidence="4" key="2">
    <citation type="submission" date="2025-09" db="UniProtKB">
        <authorList>
            <consortium name="Ensembl"/>
        </authorList>
    </citation>
    <scope>IDENTIFICATION</scope>
</reference>
<dbReference type="Ensembl" id="ENSCPRT00005023506.1">
    <property type="protein sequence ID" value="ENSCPRP00005020113.1"/>
    <property type="gene ID" value="ENSCPRG00005014012.1"/>
</dbReference>
<keyword evidence="1" id="KW-0175">Coiled coil</keyword>
<feature type="coiled-coil region" evidence="1">
    <location>
        <begin position="1263"/>
        <end position="1307"/>
    </location>
</feature>
<evidence type="ECO:0000313" key="5">
    <source>
        <dbReference type="Proteomes" id="UP000594220"/>
    </source>
</evidence>
<accession>A0A7M4FAH8</accession>
<feature type="compositionally biased region" description="Basic and acidic residues" evidence="2">
    <location>
        <begin position="991"/>
        <end position="1001"/>
    </location>
</feature>
<feature type="compositionally biased region" description="Basic and acidic residues" evidence="2">
    <location>
        <begin position="970"/>
        <end position="983"/>
    </location>
</feature>
<feature type="coiled-coil region" evidence="1">
    <location>
        <begin position="1173"/>
        <end position="1228"/>
    </location>
</feature>
<protein>
    <recommendedName>
        <fullName evidence="3">CEP250 coiled coil domain-containing protein</fullName>
    </recommendedName>
</protein>
<feature type="coiled-coil region" evidence="1">
    <location>
        <begin position="28"/>
        <end position="133"/>
    </location>
</feature>
<feature type="coiled-coil region" evidence="1">
    <location>
        <begin position="450"/>
        <end position="565"/>
    </location>
</feature>